<dbReference type="RefSeq" id="WP_093656548.1">
    <property type="nucleotide sequence ID" value="NZ_FOET01000002.1"/>
</dbReference>
<dbReference type="InterPro" id="IPR036291">
    <property type="entry name" value="NAD(P)-bd_dom_sf"/>
</dbReference>
<evidence type="ECO:0000313" key="4">
    <source>
        <dbReference type="Proteomes" id="UP000199055"/>
    </source>
</evidence>
<dbReference type="InterPro" id="IPR003781">
    <property type="entry name" value="CoA-bd"/>
</dbReference>
<dbReference type="Gene3D" id="3.30.1490.20">
    <property type="entry name" value="ATP-grasp fold, A domain"/>
    <property type="match status" value="1"/>
</dbReference>
<dbReference type="PANTHER" id="PTHR42793">
    <property type="entry name" value="COA BINDING DOMAIN CONTAINING PROTEIN"/>
    <property type="match status" value="1"/>
</dbReference>
<dbReference type="Gene3D" id="3.40.50.720">
    <property type="entry name" value="NAD(P)-binding Rossmann-like Domain"/>
    <property type="match status" value="1"/>
</dbReference>
<proteinExistence type="predicted"/>
<feature type="region of interest" description="Disordered" evidence="1">
    <location>
        <begin position="1"/>
        <end position="21"/>
    </location>
</feature>
<dbReference type="InterPro" id="IPR000182">
    <property type="entry name" value="GNAT_dom"/>
</dbReference>
<accession>A0A1H9BL40</accession>
<keyword evidence="4" id="KW-1185">Reference proteome</keyword>
<feature type="region of interest" description="Disordered" evidence="1">
    <location>
        <begin position="587"/>
        <end position="615"/>
    </location>
</feature>
<dbReference type="Pfam" id="PF13607">
    <property type="entry name" value="Succ_CoA_lig"/>
    <property type="match status" value="1"/>
</dbReference>
<dbReference type="CDD" id="cd04301">
    <property type="entry name" value="NAT_SF"/>
    <property type="match status" value="1"/>
</dbReference>
<feature type="compositionally biased region" description="Low complexity" evidence="1">
    <location>
        <begin position="1"/>
        <end position="19"/>
    </location>
</feature>
<sequence length="940" mass="97352">MTGTTGTTDITGTADTAGAVRPVRPAHALLADGRTVEIRPARPEDRTGVDGLYERMSPENLRLRFFGSGRELGRQAARRVCGPPRPGSLALLALHEGRPVGIAEYEGEDGTGGTAEVALAVTDEFHHRGVGTLLLEHLVHAARAAGVTAFTAGALADNHAVQKVFADLGLRTTRQYDGGEVRWTIRLDPDEHYLTAVDERARTADAASLRPLLRPRSLVVVGAGGPEGAAGRAVLRGLRRAGFTGRLLAVAPGARSVEGVSAHPSVTALPKAPELAVLTLPAHEVPETAEQCGKTGVRALAVLGPRLDAGQGAALLAACRRHGMRLLGPHSLGAANTEDDIRLAAVLTPALPAVGTGGTAGVAVQSGGVGAALLGGLARLGIGVSTFASLGDKYDVSGNDMLRWWEGDGRTDLALLHLESFGNPRAFSRTARRVSRRMPVLTVDAGRSEAGRRAAAAHTAAASAPAMTRRALFAQAGVIATHGIGELLDTAALLHSQPLPTGTRVAVVSNAGGAGVLAADACAEAGLVLPRLPDSLTADLLGAPPARASTANPVDTDGSGGPRPAECVGRLAEYGGVDAVLAVLVPTAPADGDGSDSDSDSDDGGGGGRHGDGGAVGEARVRELLRTASAHPSRTIVAVLPGQAERVRLLRSDDGTALPAYAEPQDAARALAHAAERTRWLGRPPGEVPELSGVDTAAARALVGAFLADHPSGGLLDPRDCARLLDHYGIPRLPQLWAEDEDAAAEAAARLAGRRGERVALKAHWPGLHHRSEEDAVALDLGDEDRVRAAWRDLSARLDGAMTGALVQPMARRGTELVAGVVQDEVFGPLVLFGPGGTAAEVLADHAARLAPLTDRDVRDLLTAPRCAPLLLGRRGGEPVDLEALEQILLRLSRMACDLPELAGADLNPVLARPDGATAVDARVRLLPRRAHDPHLRRLR</sequence>
<protein>
    <submittedName>
        <fullName evidence="3">Acyl-CoA synthetase (NDP forming)</fullName>
    </submittedName>
</protein>
<dbReference type="Gene3D" id="3.30.470.20">
    <property type="entry name" value="ATP-grasp fold, B domain"/>
    <property type="match status" value="1"/>
</dbReference>
<dbReference type="Gene3D" id="3.40.630.30">
    <property type="match status" value="1"/>
</dbReference>
<dbReference type="STRING" id="403935.SAMN05216481_102446"/>
<name>A0A1H9BL40_9ACTN</name>
<dbReference type="InterPro" id="IPR043938">
    <property type="entry name" value="Ligase_CoA_dom"/>
</dbReference>
<reference evidence="4" key="1">
    <citation type="submission" date="2016-10" db="EMBL/GenBank/DDBJ databases">
        <authorList>
            <person name="Varghese N."/>
            <person name="Submissions S."/>
        </authorList>
    </citation>
    <scope>NUCLEOTIDE SEQUENCE [LARGE SCALE GENOMIC DNA]</scope>
    <source>
        <strain evidence="4">CGMCC 4.3519</strain>
    </source>
</reference>
<dbReference type="Pfam" id="PF00583">
    <property type="entry name" value="Acetyltransf_1"/>
    <property type="match status" value="1"/>
</dbReference>
<dbReference type="SUPFAM" id="SSF51735">
    <property type="entry name" value="NAD(P)-binding Rossmann-fold domains"/>
    <property type="match status" value="1"/>
</dbReference>
<dbReference type="PANTHER" id="PTHR42793:SF1">
    <property type="entry name" value="PEPTIDYL-LYSINE N-ACETYLTRANSFERASE PATZ"/>
    <property type="match status" value="1"/>
</dbReference>
<organism evidence="3 4">
    <name type="scientific">Streptomyces radiopugnans</name>
    <dbReference type="NCBI Taxonomy" id="403935"/>
    <lineage>
        <taxon>Bacteria</taxon>
        <taxon>Bacillati</taxon>
        <taxon>Actinomycetota</taxon>
        <taxon>Actinomycetes</taxon>
        <taxon>Kitasatosporales</taxon>
        <taxon>Streptomycetaceae</taxon>
        <taxon>Streptomyces</taxon>
    </lineage>
</organism>
<gene>
    <name evidence="3" type="ORF">SAMN05216481_102446</name>
</gene>
<evidence type="ECO:0000313" key="3">
    <source>
        <dbReference type="EMBL" id="SEP89457.1"/>
    </source>
</evidence>
<dbReference type="InterPro" id="IPR016102">
    <property type="entry name" value="Succinyl-CoA_synth-like"/>
</dbReference>
<dbReference type="InterPro" id="IPR032875">
    <property type="entry name" value="Succ_CoA_lig_flav_dom"/>
</dbReference>
<dbReference type="EMBL" id="FOET01000002">
    <property type="protein sequence ID" value="SEP89457.1"/>
    <property type="molecule type" value="Genomic_DNA"/>
</dbReference>
<dbReference type="AlphaFoldDB" id="A0A1H9BL40"/>
<dbReference type="Pfam" id="PF13549">
    <property type="entry name" value="ATP-grasp_5"/>
    <property type="match status" value="1"/>
</dbReference>
<evidence type="ECO:0000259" key="2">
    <source>
        <dbReference type="PROSITE" id="PS51186"/>
    </source>
</evidence>
<dbReference type="Proteomes" id="UP000199055">
    <property type="component" value="Unassembled WGS sequence"/>
</dbReference>
<evidence type="ECO:0000256" key="1">
    <source>
        <dbReference type="SAM" id="MobiDB-lite"/>
    </source>
</evidence>
<dbReference type="GO" id="GO:0005524">
    <property type="term" value="F:ATP binding"/>
    <property type="evidence" value="ECO:0007669"/>
    <property type="project" value="InterPro"/>
</dbReference>
<feature type="compositionally biased region" description="Gly residues" evidence="1">
    <location>
        <begin position="604"/>
        <end position="615"/>
    </location>
</feature>
<dbReference type="SUPFAM" id="SSF55729">
    <property type="entry name" value="Acyl-CoA N-acyltransferases (Nat)"/>
    <property type="match status" value="1"/>
</dbReference>
<feature type="domain" description="N-acetyltransferase" evidence="2">
    <location>
        <begin position="36"/>
        <end position="188"/>
    </location>
</feature>
<dbReference type="SUPFAM" id="SSF52210">
    <property type="entry name" value="Succinyl-CoA synthetase domains"/>
    <property type="match status" value="2"/>
</dbReference>
<dbReference type="GO" id="GO:0043758">
    <property type="term" value="F:acetate-CoA ligase (ADP-forming) activity"/>
    <property type="evidence" value="ECO:0007669"/>
    <property type="project" value="InterPro"/>
</dbReference>
<dbReference type="GO" id="GO:0016747">
    <property type="term" value="F:acyltransferase activity, transferring groups other than amino-acyl groups"/>
    <property type="evidence" value="ECO:0007669"/>
    <property type="project" value="InterPro"/>
</dbReference>
<dbReference type="SMART" id="SM00881">
    <property type="entry name" value="CoA_binding"/>
    <property type="match status" value="1"/>
</dbReference>
<dbReference type="InterPro" id="IPR013815">
    <property type="entry name" value="ATP_grasp_subdomain_1"/>
</dbReference>
<dbReference type="InterPro" id="IPR016181">
    <property type="entry name" value="Acyl_CoA_acyltransferase"/>
</dbReference>
<dbReference type="PROSITE" id="PS51186">
    <property type="entry name" value="GNAT"/>
    <property type="match status" value="1"/>
</dbReference>
<feature type="region of interest" description="Disordered" evidence="1">
    <location>
        <begin position="543"/>
        <end position="567"/>
    </location>
</feature>
<dbReference type="Pfam" id="PF13380">
    <property type="entry name" value="CoA_binding_2"/>
    <property type="match status" value="1"/>
</dbReference>
<dbReference type="SUPFAM" id="SSF56059">
    <property type="entry name" value="Glutathione synthetase ATP-binding domain-like"/>
    <property type="match status" value="1"/>
</dbReference>
<feature type="compositionally biased region" description="Acidic residues" evidence="1">
    <location>
        <begin position="593"/>
        <end position="603"/>
    </location>
</feature>
<dbReference type="Pfam" id="PF19045">
    <property type="entry name" value="Ligase_CoA_2"/>
    <property type="match status" value="1"/>
</dbReference>
<dbReference type="Gene3D" id="3.40.50.261">
    <property type="entry name" value="Succinyl-CoA synthetase domains"/>
    <property type="match status" value="2"/>
</dbReference>